<dbReference type="GO" id="GO:0000976">
    <property type="term" value="F:transcription cis-regulatory region binding"/>
    <property type="evidence" value="ECO:0007669"/>
    <property type="project" value="TreeGrafter"/>
</dbReference>
<keyword evidence="7" id="KW-1185">Reference proteome</keyword>
<feature type="domain" description="HTH tetR-type" evidence="5">
    <location>
        <begin position="24"/>
        <end position="84"/>
    </location>
</feature>
<sequence>MRKTSTTPVAPRLRIAEPMPLKRLQTAHRITSAAQRLAVEKGYDDFTLDELAERAGVSRRTLFNYFDGKLEATIGGGPQLRQADIDTFLAGGPTGEFIDDVATLVLAILRVSADVETTREDWRTMRRCFELNPKLMIAAHEIFAGFVEGVQELVEQRSGIPAGDPESRLLVALFGAVFDVSMAEFSTGDDDRDLAGVFLDNLAVARRIFN</sequence>
<dbReference type="InterPro" id="IPR050109">
    <property type="entry name" value="HTH-type_TetR-like_transc_reg"/>
</dbReference>
<dbReference type="Gene3D" id="1.10.357.10">
    <property type="entry name" value="Tetracycline Repressor, domain 2"/>
    <property type="match status" value="1"/>
</dbReference>
<proteinExistence type="predicted"/>
<keyword evidence="3" id="KW-0804">Transcription</keyword>
<organism evidence="6 7">
    <name type="scientific">Flexivirga oryzae</name>
    <dbReference type="NCBI Taxonomy" id="1794944"/>
    <lineage>
        <taxon>Bacteria</taxon>
        <taxon>Bacillati</taxon>
        <taxon>Actinomycetota</taxon>
        <taxon>Actinomycetes</taxon>
        <taxon>Micrococcales</taxon>
        <taxon>Dermacoccaceae</taxon>
        <taxon>Flexivirga</taxon>
    </lineage>
</organism>
<evidence type="ECO:0000256" key="4">
    <source>
        <dbReference type="PROSITE-ProRule" id="PRU00335"/>
    </source>
</evidence>
<protein>
    <submittedName>
        <fullName evidence="6">AcrR family transcriptional regulator</fullName>
    </submittedName>
</protein>
<gene>
    <name evidence="6" type="ORF">FHU39_004013</name>
</gene>
<evidence type="ECO:0000256" key="1">
    <source>
        <dbReference type="ARBA" id="ARBA00023015"/>
    </source>
</evidence>
<comment type="caution">
    <text evidence="6">The sequence shown here is derived from an EMBL/GenBank/DDBJ whole genome shotgun (WGS) entry which is preliminary data.</text>
</comment>
<evidence type="ECO:0000256" key="2">
    <source>
        <dbReference type="ARBA" id="ARBA00023125"/>
    </source>
</evidence>
<dbReference type="Proteomes" id="UP000559182">
    <property type="component" value="Unassembled WGS sequence"/>
</dbReference>
<dbReference type="GO" id="GO:0003700">
    <property type="term" value="F:DNA-binding transcription factor activity"/>
    <property type="evidence" value="ECO:0007669"/>
    <property type="project" value="TreeGrafter"/>
</dbReference>
<name>A0A839N9S7_9MICO</name>
<evidence type="ECO:0000256" key="3">
    <source>
        <dbReference type="ARBA" id="ARBA00023163"/>
    </source>
</evidence>
<evidence type="ECO:0000313" key="7">
    <source>
        <dbReference type="Proteomes" id="UP000559182"/>
    </source>
</evidence>
<dbReference type="AlphaFoldDB" id="A0A839N9S7"/>
<keyword evidence="1" id="KW-0805">Transcription regulation</keyword>
<feature type="DNA-binding region" description="H-T-H motif" evidence="4">
    <location>
        <begin position="47"/>
        <end position="66"/>
    </location>
</feature>
<dbReference type="PRINTS" id="PR00455">
    <property type="entry name" value="HTHTETR"/>
</dbReference>
<dbReference type="InterPro" id="IPR001647">
    <property type="entry name" value="HTH_TetR"/>
</dbReference>
<reference evidence="6 7" key="1">
    <citation type="submission" date="2020-08" db="EMBL/GenBank/DDBJ databases">
        <title>Sequencing the genomes of 1000 actinobacteria strains.</title>
        <authorList>
            <person name="Klenk H.-P."/>
        </authorList>
    </citation>
    <scope>NUCLEOTIDE SEQUENCE [LARGE SCALE GENOMIC DNA]</scope>
    <source>
        <strain evidence="6 7">DSM 105369</strain>
    </source>
</reference>
<evidence type="ECO:0000259" key="5">
    <source>
        <dbReference type="PROSITE" id="PS50977"/>
    </source>
</evidence>
<dbReference type="PROSITE" id="PS50977">
    <property type="entry name" value="HTH_TETR_2"/>
    <property type="match status" value="1"/>
</dbReference>
<dbReference type="InterPro" id="IPR009057">
    <property type="entry name" value="Homeodomain-like_sf"/>
</dbReference>
<evidence type="ECO:0000313" key="6">
    <source>
        <dbReference type="EMBL" id="MBB2893977.1"/>
    </source>
</evidence>
<dbReference type="RefSeq" id="WP_183322440.1">
    <property type="nucleotide sequence ID" value="NZ_JACHVQ010000004.1"/>
</dbReference>
<dbReference type="EMBL" id="JACHVQ010000004">
    <property type="protein sequence ID" value="MBB2893977.1"/>
    <property type="molecule type" value="Genomic_DNA"/>
</dbReference>
<dbReference type="PANTHER" id="PTHR30055:SF234">
    <property type="entry name" value="HTH-TYPE TRANSCRIPTIONAL REGULATOR BETI"/>
    <property type="match status" value="1"/>
</dbReference>
<dbReference type="PANTHER" id="PTHR30055">
    <property type="entry name" value="HTH-TYPE TRANSCRIPTIONAL REGULATOR RUTR"/>
    <property type="match status" value="1"/>
</dbReference>
<dbReference type="SUPFAM" id="SSF46689">
    <property type="entry name" value="Homeodomain-like"/>
    <property type="match status" value="1"/>
</dbReference>
<dbReference type="Pfam" id="PF00440">
    <property type="entry name" value="TetR_N"/>
    <property type="match status" value="1"/>
</dbReference>
<keyword evidence="2 4" id="KW-0238">DNA-binding</keyword>
<accession>A0A839N9S7</accession>